<keyword evidence="16" id="KW-0456">Lyase</keyword>
<comment type="function">
    <text evidence="20">Involved in the synthesis of the GDP-mannose and dolichol-phosphate-mannose required for a number of critical mannosyl transfer reactions.</text>
</comment>
<keyword evidence="12" id="KW-0408">Iron</keyword>
<dbReference type="GO" id="GO:0004615">
    <property type="term" value="F:phosphomannomutase activity"/>
    <property type="evidence" value="ECO:0007669"/>
    <property type="project" value="UniProtKB-EC"/>
</dbReference>
<evidence type="ECO:0000256" key="19">
    <source>
        <dbReference type="PIRSR" id="PIRSR605002-3"/>
    </source>
</evidence>
<dbReference type="GO" id="GO:0006487">
    <property type="term" value="P:protein N-linked glycosylation"/>
    <property type="evidence" value="ECO:0007669"/>
    <property type="project" value="TreeGrafter"/>
</dbReference>
<feature type="active site" description="Proton donor/acceptor" evidence="17">
    <location>
        <position position="20"/>
    </location>
</feature>
<feature type="binding site" evidence="19">
    <location>
        <position position="244"/>
    </location>
    <ligand>
        <name>Mg(2+)</name>
        <dbReference type="ChEBI" id="CHEBI:18420"/>
        <label>1</label>
    </ligand>
</feature>
<dbReference type="PROSITE" id="PS00821">
    <property type="entry name" value="CYTO_HEME_LYASE_1"/>
    <property type="match status" value="1"/>
</dbReference>
<organism evidence="22 23">
    <name type="scientific">Pseudozyma hubeiensis (strain SY62)</name>
    <name type="common">Yeast</name>
    <dbReference type="NCBI Taxonomy" id="1305764"/>
    <lineage>
        <taxon>Eukaryota</taxon>
        <taxon>Fungi</taxon>
        <taxon>Dikarya</taxon>
        <taxon>Basidiomycota</taxon>
        <taxon>Ustilaginomycotina</taxon>
        <taxon>Ustilaginomycetes</taxon>
        <taxon>Ustilaginales</taxon>
        <taxon>Ustilaginaceae</taxon>
        <taxon>Pseudozyma</taxon>
    </lineage>
</organism>
<evidence type="ECO:0000256" key="14">
    <source>
        <dbReference type="ARBA" id="ARBA00023136"/>
    </source>
</evidence>
<dbReference type="CDD" id="cd02585">
    <property type="entry name" value="HAD_PMM"/>
    <property type="match status" value="1"/>
</dbReference>
<evidence type="ECO:0000256" key="1">
    <source>
        <dbReference type="ARBA" id="ARBA00004273"/>
    </source>
</evidence>
<dbReference type="AlphaFoldDB" id="R9PA92"/>
<evidence type="ECO:0000256" key="5">
    <source>
        <dbReference type="ARBA" id="ARBA00009736"/>
    </source>
</evidence>
<dbReference type="EMBL" id="DF238820">
    <property type="protein sequence ID" value="GAC98288.1"/>
    <property type="molecule type" value="Genomic_DNA"/>
</dbReference>
<dbReference type="EC" id="5.4.2.8" evidence="20"/>
<dbReference type="GO" id="GO:0005829">
    <property type="term" value="C:cytosol"/>
    <property type="evidence" value="ECO:0007669"/>
    <property type="project" value="TreeGrafter"/>
</dbReference>
<feature type="binding site" evidence="19">
    <location>
        <position position="249"/>
    </location>
    <ligand>
        <name>Mg(2+)</name>
        <dbReference type="ChEBI" id="CHEBI:18420"/>
        <label>1</label>
    </ligand>
</feature>
<feature type="active site" description="Nucleophile" evidence="17">
    <location>
        <position position="18"/>
    </location>
</feature>
<evidence type="ECO:0000256" key="15">
    <source>
        <dbReference type="ARBA" id="ARBA00023235"/>
    </source>
</evidence>
<feature type="compositionally biased region" description="Basic and acidic residues" evidence="21">
    <location>
        <begin position="319"/>
        <end position="331"/>
    </location>
</feature>
<dbReference type="GO" id="GO:0006013">
    <property type="term" value="P:mannose metabolic process"/>
    <property type="evidence" value="ECO:0007669"/>
    <property type="project" value="TreeGrafter"/>
</dbReference>
<name>R9PA92_PSEHS</name>
<dbReference type="Gene3D" id="3.40.50.1000">
    <property type="entry name" value="HAD superfamily/HAD-like"/>
    <property type="match status" value="1"/>
</dbReference>
<evidence type="ECO:0000256" key="7">
    <source>
        <dbReference type="ARBA" id="ARBA00022490"/>
    </source>
</evidence>
<dbReference type="UniPathway" id="UPA00126">
    <property type="reaction ID" value="UER00424"/>
</dbReference>
<evidence type="ECO:0000256" key="12">
    <source>
        <dbReference type="ARBA" id="ARBA00023004"/>
    </source>
</evidence>
<dbReference type="RefSeq" id="XP_012191875.1">
    <property type="nucleotide sequence ID" value="XM_012336485.1"/>
</dbReference>
<dbReference type="GO" id="GO:0009298">
    <property type="term" value="P:GDP-mannose biosynthetic process"/>
    <property type="evidence" value="ECO:0007669"/>
    <property type="project" value="UniProtKB-UniPathway"/>
</dbReference>
<dbReference type="GO" id="GO:0046872">
    <property type="term" value="F:metal ion binding"/>
    <property type="evidence" value="ECO:0007669"/>
    <property type="project" value="UniProtKB-KW"/>
</dbReference>
<feature type="binding site" evidence="19">
    <location>
        <position position="232"/>
    </location>
    <ligand>
        <name>Mg(2+)</name>
        <dbReference type="ChEBI" id="CHEBI:18420"/>
        <label>2</label>
    </ligand>
</feature>
<dbReference type="HOGENOM" id="CLU_387846_0_0_1"/>
<comment type="subcellular location">
    <subcellularLocation>
        <location evidence="2 20">Cytoplasm</location>
    </subcellularLocation>
    <subcellularLocation>
        <location evidence="1">Mitochondrion inner membrane</location>
    </subcellularLocation>
</comment>
<dbReference type="PANTHER" id="PTHR10466">
    <property type="entry name" value="PHOSPHOMANNOMUTASE"/>
    <property type="match status" value="1"/>
</dbReference>
<dbReference type="GO" id="GO:0004408">
    <property type="term" value="F:holocytochrome-c synthase activity"/>
    <property type="evidence" value="ECO:0007669"/>
    <property type="project" value="InterPro"/>
</dbReference>
<dbReference type="PROSITE" id="PS00822">
    <property type="entry name" value="CYTO_HEME_LYASE_2"/>
    <property type="match status" value="1"/>
</dbReference>
<evidence type="ECO:0000256" key="18">
    <source>
        <dbReference type="PIRSR" id="PIRSR605002-2"/>
    </source>
</evidence>
<feature type="binding site" evidence="19">
    <location>
        <position position="246"/>
    </location>
    <ligand>
        <name>Mg(2+)</name>
        <dbReference type="ChEBI" id="CHEBI:18420"/>
        <label>1</label>
    </ligand>
</feature>
<dbReference type="SUPFAM" id="SSF56784">
    <property type="entry name" value="HAD-like"/>
    <property type="match status" value="1"/>
</dbReference>
<keyword evidence="9 19" id="KW-0479">Metal-binding</keyword>
<dbReference type="GO" id="GO:0005743">
    <property type="term" value="C:mitochondrial inner membrane"/>
    <property type="evidence" value="ECO:0007669"/>
    <property type="project" value="UniProtKB-SubCell"/>
</dbReference>
<keyword evidence="15 20" id="KW-0413">Isomerase</keyword>
<feature type="region of interest" description="Disordered" evidence="21">
    <location>
        <begin position="290"/>
        <end position="368"/>
    </location>
</feature>
<evidence type="ECO:0000256" key="3">
    <source>
        <dbReference type="ARBA" id="ARBA00004699"/>
    </source>
</evidence>
<keyword evidence="23" id="KW-1185">Reference proteome</keyword>
<dbReference type="NCBIfam" id="TIGR01484">
    <property type="entry name" value="HAD-SF-IIB"/>
    <property type="match status" value="1"/>
</dbReference>
<sequence length="712" mass="80243">MASQYSDRKHPRTLCLFDVDGTLSLARQSITPEFHALLASLRNQCVIGVVGGSDLKKVREQLQITSTDFTQEFDYVFAENGLTAYKDGQPLASQSFIGWLGEDKYKKLAKFCLRYISELDVPVMRGTFIEFRNGMINISPIGRNASIDERIEFEKYDKIHNIRTTFVSALKQQFPDYGLTYSIGGQISFDVFPHGWDKTYALRNVALVDAAKVDSSKTASDLGWDAIHFFGDKTYKGGNDNEIFEDPRTTESNHIGVMWPFSSSSSSTAAASADRCPVDEETRQAWLKANPGKAHPFQPDSNTAQQPQAGPSRPTRYATNDESRLSSDREISSIPRSYSPLANPTAAQAAQPPSTPSPTDGEDSDGKWVYPSAKQFYNAMKRKNQNPQVADMDVVVPIHNAVNEQAWQQILAWERMWTGQARGKEATKLVSFKGRPKDLTWRAWLNGLAGYQHPFDRHDWTVERSNGEQVRYIIDFYTGRTQEQKGDASSIGERFSAAAQQRTGLSFFLDVPSSRLPFLRSFRLIVAALPTLRHRGIVSPPRSATHCDVHLPDHQRTKRLGSYPVIVFQQIIGIQPCSFSPGSSSLSQTHRLESAPSDSAVPILLHFQKEAVASTSQDCITPFQHVRVPFSRKTNHHQKGCTTATLYCCHRYCSAFCVLTYTLCWNARLPSILTLNPILRYPNSIEQLKRRVDSVSRLELKPDCWFRHFFDR</sequence>
<dbReference type="InterPro" id="IPR036412">
    <property type="entry name" value="HAD-like_sf"/>
</dbReference>
<dbReference type="SFLD" id="SFLDG01143">
    <property type="entry name" value="C2.B.3:_Phosphomannomutase_Lik"/>
    <property type="match status" value="1"/>
</dbReference>
<dbReference type="SFLD" id="SFLDF00445">
    <property type="entry name" value="alpha-phosphomannomutase"/>
    <property type="match status" value="1"/>
</dbReference>
<dbReference type="Gene3D" id="3.30.1240.20">
    <property type="match status" value="1"/>
</dbReference>
<dbReference type="Pfam" id="PF03332">
    <property type="entry name" value="PMM"/>
    <property type="match status" value="1"/>
</dbReference>
<dbReference type="PANTHER" id="PTHR10466:SF0">
    <property type="entry name" value="PHOSPHOMANNOMUTASE"/>
    <property type="match status" value="1"/>
</dbReference>
<dbReference type="Pfam" id="PF01265">
    <property type="entry name" value="Cyto_heme_lyase"/>
    <property type="match status" value="1"/>
</dbReference>
<feature type="compositionally biased region" description="Low complexity" evidence="21">
    <location>
        <begin position="339"/>
        <end position="352"/>
    </location>
</feature>
<feature type="binding site" evidence="18">
    <location>
        <position position="143"/>
    </location>
    <ligand>
        <name>alpha-D-mannose 1-phosphate</name>
        <dbReference type="ChEBI" id="CHEBI:58409"/>
    </ligand>
</feature>
<dbReference type="InterPro" id="IPR023214">
    <property type="entry name" value="HAD_sf"/>
</dbReference>
<feature type="binding site" evidence="18">
    <location>
        <position position="188"/>
    </location>
    <ligand>
        <name>alpha-D-mannose 1-phosphate</name>
        <dbReference type="ChEBI" id="CHEBI:58409"/>
    </ligand>
</feature>
<keyword evidence="8" id="KW-0349">Heme</keyword>
<feature type="binding site" evidence="19">
    <location>
        <position position="20"/>
    </location>
    <ligand>
        <name>Mg(2+)</name>
        <dbReference type="ChEBI" id="CHEBI:18420"/>
        <label>1</label>
    </ligand>
</feature>
<comment type="catalytic activity">
    <reaction evidence="20">
        <text>alpha-D-mannose 1-phosphate = D-mannose 6-phosphate</text>
        <dbReference type="Rhea" id="RHEA:11140"/>
        <dbReference type="ChEBI" id="CHEBI:58409"/>
        <dbReference type="ChEBI" id="CHEBI:58735"/>
        <dbReference type="EC" id="5.4.2.8"/>
    </reaction>
</comment>
<comment type="subunit">
    <text evidence="6 20">Homodimer.</text>
</comment>
<dbReference type="eggNOG" id="KOG3996">
    <property type="taxonomic scope" value="Eukaryota"/>
</dbReference>
<evidence type="ECO:0000256" key="9">
    <source>
        <dbReference type="ARBA" id="ARBA00022723"/>
    </source>
</evidence>
<dbReference type="OrthoDB" id="10264771at2759"/>
<comment type="similarity">
    <text evidence="4">Belongs to the cytochrome c-type heme lyase family.</text>
</comment>
<evidence type="ECO:0000256" key="11">
    <source>
        <dbReference type="ARBA" id="ARBA00022842"/>
    </source>
</evidence>
<keyword evidence="10" id="KW-0999">Mitochondrion inner membrane</keyword>
<accession>R9PA92</accession>
<dbReference type="STRING" id="1305764.R9PA92"/>
<evidence type="ECO:0000313" key="23">
    <source>
        <dbReference type="Proteomes" id="UP000014071"/>
    </source>
</evidence>
<evidence type="ECO:0000256" key="8">
    <source>
        <dbReference type="ARBA" id="ARBA00022617"/>
    </source>
</evidence>
<feature type="binding site" evidence="18">
    <location>
        <position position="190"/>
    </location>
    <ligand>
        <name>alpha-D-mannose 1-phosphate</name>
        <dbReference type="ChEBI" id="CHEBI:58409"/>
    </ligand>
</feature>
<comment type="similarity">
    <text evidence="5 20">Belongs to the eukaryotic PMM family.</text>
</comment>
<dbReference type="FunFam" id="3.30.1240.20:FF:000001">
    <property type="entry name" value="Phosphomannomutase"/>
    <property type="match status" value="1"/>
</dbReference>
<protein>
    <recommendedName>
        <fullName evidence="20">Phosphomannomutase</fullName>
        <ecNumber evidence="20">5.4.2.8</ecNumber>
    </recommendedName>
</protein>
<dbReference type="eggNOG" id="KOG3189">
    <property type="taxonomic scope" value="Eukaryota"/>
</dbReference>
<proteinExistence type="inferred from homology"/>
<feature type="binding site" evidence="18">
    <location>
        <position position="150"/>
    </location>
    <ligand>
        <name>alpha-D-mannose 1-phosphate</name>
        <dbReference type="ChEBI" id="CHEBI:58409"/>
    </ligand>
</feature>
<comment type="pathway">
    <text evidence="3 20">Nucleotide-sugar biosynthesis; GDP-alpha-D-mannose biosynthesis; alpha-D-mannose 1-phosphate from D-fructose 6-phosphate: step 2/2.</text>
</comment>
<evidence type="ECO:0000256" key="16">
    <source>
        <dbReference type="ARBA" id="ARBA00023239"/>
    </source>
</evidence>
<dbReference type="InterPro" id="IPR005002">
    <property type="entry name" value="PMM"/>
</dbReference>
<dbReference type="GeneID" id="24111154"/>
<dbReference type="InterPro" id="IPR006379">
    <property type="entry name" value="HAD-SF_hydro_IIB"/>
</dbReference>
<evidence type="ECO:0000256" key="2">
    <source>
        <dbReference type="ARBA" id="ARBA00004496"/>
    </source>
</evidence>
<evidence type="ECO:0000256" key="20">
    <source>
        <dbReference type="RuleBase" id="RU361118"/>
    </source>
</evidence>
<dbReference type="InterPro" id="IPR000511">
    <property type="entry name" value="Holocyt_c/c1_synthase"/>
</dbReference>
<evidence type="ECO:0000256" key="21">
    <source>
        <dbReference type="SAM" id="MobiDB-lite"/>
    </source>
</evidence>
<dbReference type="Proteomes" id="UP000014071">
    <property type="component" value="Unassembled WGS sequence"/>
</dbReference>
<comment type="cofactor">
    <cofactor evidence="19">
        <name>Mg(2+)</name>
        <dbReference type="ChEBI" id="CHEBI:18420"/>
    </cofactor>
</comment>
<evidence type="ECO:0000256" key="17">
    <source>
        <dbReference type="PIRSR" id="PIRSR605002-1"/>
    </source>
</evidence>
<evidence type="ECO:0000256" key="6">
    <source>
        <dbReference type="ARBA" id="ARBA00011738"/>
    </source>
</evidence>
<feature type="binding site" evidence="18">
    <location>
        <position position="132"/>
    </location>
    <ligand>
        <name>alpha-D-mannose 1-phosphate</name>
        <dbReference type="ChEBI" id="CHEBI:58409"/>
    </ligand>
</feature>
<dbReference type="SFLD" id="SFLDS00003">
    <property type="entry name" value="Haloacid_Dehalogenase"/>
    <property type="match status" value="1"/>
</dbReference>
<evidence type="ECO:0000313" key="22">
    <source>
        <dbReference type="EMBL" id="GAC98288.1"/>
    </source>
</evidence>
<reference evidence="23" key="1">
    <citation type="journal article" date="2013" name="Genome Announc.">
        <title>Draft genome sequence of the basidiomycetous yeast-like fungus Pseudozyma hubeiensis SY62, which produces an abundant amount of the biosurfactant mannosylerythritol lipids.</title>
        <authorList>
            <person name="Konishi M."/>
            <person name="Hatada Y."/>
            <person name="Horiuchi J."/>
        </authorList>
    </citation>
    <scope>NUCLEOTIDE SEQUENCE [LARGE SCALE GENOMIC DNA]</scope>
    <source>
        <strain evidence="23">SY62</strain>
    </source>
</reference>
<keyword evidence="14" id="KW-0472">Membrane</keyword>
<gene>
    <name evidence="22" type="ORF">PHSY_005881</name>
</gene>
<feature type="compositionally biased region" description="Polar residues" evidence="21">
    <location>
        <begin position="299"/>
        <end position="309"/>
    </location>
</feature>
<keyword evidence="7 20" id="KW-0963">Cytoplasm</keyword>
<keyword evidence="11 19" id="KW-0460">Magnesium</keyword>
<keyword evidence="13" id="KW-0496">Mitochondrion</keyword>
<feature type="binding site" evidence="18">
    <location>
        <position position="27"/>
    </location>
    <ligand>
        <name>alpha-D-mannose 1-phosphate</name>
        <dbReference type="ChEBI" id="CHEBI:58409"/>
    </ligand>
</feature>
<feature type="binding site" evidence="19">
    <location>
        <position position="18"/>
    </location>
    <ligand>
        <name>Mg(2+)</name>
        <dbReference type="ChEBI" id="CHEBI:18420"/>
        <label>1</label>
    </ligand>
</feature>
<evidence type="ECO:0000256" key="4">
    <source>
        <dbReference type="ARBA" id="ARBA00007255"/>
    </source>
</evidence>
<evidence type="ECO:0000256" key="10">
    <source>
        <dbReference type="ARBA" id="ARBA00022792"/>
    </source>
</evidence>
<dbReference type="SFLD" id="SFLDG01140">
    <property type="entry name" value="C2.B:_Phosphomannomutase_and_P"/>
    <property type="match status" value="1"/>
</dbReference>
<dbReference type="InterPro" id="IPR043169">
    <property type="entry name" value="PMM_cap"/>
</dbReference>
<evidence type="ECO:0000256" key="13">
    <source>
        <dbReference type="ARBA" id="ARBA00023128"/>
    </source>
</evidence>